<dbReference type="OrthoDB" id="9812818at2"/>
<sequence length="211" mass="24455">MNQTTFTPEDFQVFQVEGLDERMQAIRSQIQPKFRALGALFTKELAVLLGEELPVHIAQHLRRTKNPPLDTWSAIGGNARGYKRFPHFQLGLYEDHIFIWLAFIDQPQFEVEMANALIKARDMFEQVPADYVVSLDHHQKKVTPIKELDLKKGLERWRDVKKAEFLIGRQILATDALLKNPEATQAYILETFVTLVPFYQLAFQAYPNEIN</sequence>
<dbReference type="Gene3D" id="3.30.930.20">
    <property type="entry name" value="Protein of unknown function DUF1054"/>
    <property type="match status" value="1"/>
</dbReference>
<organism evidence="2 3">
    <name type="scientific">Isobaculum melis</name>
    <dbReference type="NCBI Taxonomy" id="142588"/>
    <lineage>
        <taxon>Bacteria</taxon>
        <taxon>Bacillati</taxon>
        <taxon>Bacillota</taxon>
        <taxon>Bacilli</taxon>
        <taxon>Lactobacillales</taxon>
        <taxon>Carnobacteriaceae</taxon>
        <taxon>Isobaculum</taxon>
    </lineage>
</organism>
<proteinExistence type="inferred from homology"/>
<comment type="similarity">
    <text evidence="1">Belongs to the UPF0637 family.</text>
</comment>
<dbReference type="HAMAP" id="MF_01851">
    <property type="entry name" value="UPF0637"/>
    <property type="match status" value="1"/>
</dbReference>
<dbReference type="EMBL" id="FOHA01000005">
    <property type="protein sequence ID" value="SER75226.1"/>
    <property type="molecule type" value="Genomic_DNA"/>
</dbReference>
<evidence type="ECO:0000256" key="1">
    <source>
        <dbReference type="HAMAP-Rule" id="MF_01851"/>
    </source>
</evidence>
<dbReference type="Pfam" id="PF06335">
    <property type="entry name" value="DUF1054"/>
    <property type="match status" value="1"/>
</dbReference>
<evidence type="ECO:0000313" key="3">
    <source>
        <dbReference type="Proteomes" id="UP000198948"/>
    </source>
</evidence>
<evidence type="ECO:0000313" key="2">
    <source>
        <dbReference type="EMBL" id="SER75226.1"/>
    </source>
</evidence>
<dbReference type="STRING" id="142588.SAMN04488559_10516"/>
<name>A0A1H9RR95_9LACT</name>
<dbReference type="InterPro" id="IPR053707">
    <property type="entry name" value="UPF0637_domain_sf"/>
</dbReference>
<protein>
    <recommendedName>
        <fullName evidence="1">UPF0637 protein SAMN04488559_10516</fullName>
    </recommendedName>
</protein>
<keyword evidence="3" id="KW-1185">Reference proteome</keyword>
<dbReference type="PIRSF" id="PIRSF021332">
    <property type="entry name" value="DUF1054"/>
    <property type="match status" value="1"/>
</dbReference>
<dbReference type="AlphaFoldDB" id="A0A1H9RR95"/>
<accession>A0A1H9RR95</accession>
<reference evidence="2 3" key="1">
    <citation type="submission" date="2016-10" db="EMBL/GenBank/DDBJ databases">
        <authorList>
            <person name="de Groot N.N."/>
        </authorList>
    </citation>
    <scope>NUCLEOTIDE SEQUENCE [LARGE SCALE GENOMIC DNA]</scope>
    <source>
        <strain evidence="2 3">DSM 13760</strain>
    </source>
</reference>
<dbReference type="InterPro" id="IPR009403">
    <property type="entry name" value="UPF0637"/>
</dbReference>
<dbReference type="SUPFAM" id="SSF142913">
    <property type="entry name" value="YktB/PF0168-like"/>
    <property type="match status" value="1"/>
</dbReference>
<gene>
    <name evidence="2" type="ORF">SAMN04488559_10516</name>
</gene>
<dbReference type="Proteomes" id="UP000198948">
    <property type="component" value="Unassembled WGS sequence"/>
</dbReference>
<dbReference type="RefSeq" id="WP_092651059.1">
    <property type="nucleotide sequence ID" value="NZ_FOHA01000005.1"/>
</dbReference>